<dbReference type="Gene3D" id="1.20.1540.10">
    <property type="entry name" value="Rhomboid-like"/>
    <property type="match status" value="1"/>
</dbReference>
<feature type="transmembrane region" description="Helical" evidence="5">
    <location>
        <begin position="109"/>
        <end position="132"/>
    </location>
</feature>
<dbReference type="EMBL" id="CP013200">
    <property type="protein sequence ID" value="ALO66687.1"/>
    <property type="molecule type" value="Genomic_DNA"/>
</dbReference>
<accession>A0A0S2LZ22</accession>
<comment type="subcellular location">
    <subcellularLocation>
        <location evidence="1">Membrane</location>
        <topology evidence="1">Multi-pass membrane protein</topology>
    </subcellularLocation>
</comment>
<reference evidence="7 8" key="2">
    <citation type="journal article" date="2016" name="J. Biotechnol.">
        <title>Complete genome sequence of Arthrobacter alpinus ERGS4:06, a yellow pigmented bacterium tolerant to cold and radiations isolated from Sikkim Himalaya.</title>
        <authorList>
            <person name="Kumar R."/>
            <person name="Singh D."/>
            <person name="Swarnkar M.K."/>
            <person name="Singh A.K."/>
            <person name="Kumar S."/>
        </authorList>
    </citation>
    <scope>NUCLEOTIDE SEQUENCE [LARGE SCALE GENOMIC DNA]</scope>
    <source>
        <strain evidence="7 8">ERGS4:06</strain>
    </source>
</reference>
<sequence>MKVHEQSKDRLWESDAGHRTAWWQTWIHSPVTVIFLVLLWVPGLLTGTVLTGLRGPLRSAMVVTPSSLPGQWWTLATGAFWERGLGGYLIGTVVLLLVGVPAERRLGSVHFAVAGLTTQVMGILVAIGIVYAGRNLMGSWSAELLTHAFLGPSALVCGAALAATATLGTLWRRRLRLTMFAVLILLAFYSGSFPDLIRLAAATIGVVIGPLLLGRAPRVGVPVTSRREARVLIALIMATSAIGPVLAGLLPHAVGPWPCCGTFSPTSRPWIRKPCKHCVPTPPKPGTALQPRCNCVPVLAAFSCQSFRRCCC</sequence>
<keyword evidence="3 5" id="KW-1133">Transmembrane helix</keyword>
<dbReference type="GO" id="GO:0016020">
    <property type="term" value="C:membrane"/>
    <property type="evidence" value="ECO:0007669"/>
    <property type="project" value="UniProtKB-SubCell"/>
</dbReference>
<feature type="transmembrane region" description="Helical" evidence="5">
    <location>
        <begin position="229"/>
        <end position="250"/>
    </location>
</feature>
<evidence type="ECO:0000256" key="1">
    <source>
        <dbReference type="ARBA" id="ARBA00004141"/>
    </source>
</evidence>
<feature type="transmembrane region" description="Helical" evidence="5">
    <location>
        <begin position="175"/>
        <end position="193"/>
    </location>
</feature>
<feature type="transmembrane region" description="Helical" evidence="5">
    <location>
        <begin position="144"/>
        <end position="163"/>
    </location>
</feature>
<dbReference type="Pfam" id="PF01694">
    <property type="entry name" value="Rhomboid"/>
    <property type="match status" value="1"/>
</dbReference>
<name>A0A0S2LZ22_9MICC</name>
<evidence type="ECO:0000256" key="5">
    <source>
        <dbReference type="SAM" id="Phobius"/>
    </source>
</evidence>
<evidence type="ECO:0000259" key="6">
    <source>
        <dbReference type="Pfam" id="PF01694"/>
    </source>
</evidence>
<dbReference type="Proteomes" id="UP000059574">
    <property type="component" value="Chromosome"/>
</dbReference>
<evidence type="ECO:0000256" key="4">
    <source>
        <dbReference type="ARBA" id="ARBA00023136"/>
    </source>
</evidence>
<dbReference type="OrthoDB" id="10018460at2"/>
<feature type="transmembrane region" description="Helical" evidence="5">
    <location>
        <begin position="85"/>
        <end position="102"/>
    </location>
</feature>
<evidence type="ECO:0000256" key="2">
    <source>
        <dbReference type="ARBA" id="ARBA00022692"/>
    </source>
</evidence>
<organism evidence="7 8">
    <name type="scientific">Arthrobacter alpinus</name>
    <dbReference type="NCBI Taxonomy" id="656366"/>
    <lineage>
        <taxon>Bacteria</taxon>
        <taxon>Bacillati</taxon>
        <taxon>Actinomycetota</taxon>
        <taxon>Actinomycetes</taxon>
        <taxon>Micrococcales</taxon>
        <taxon>Micrococcaceae</taxon>
        <taxon>Arthrobacter</taxon>
    </lineage>
</organism>
<dbReference type="InterPro" id="IPR022764">
    <property type="entry name" value="Peptidase_S54_rhomboid_dom"/>
</dbReference>
<keyword evidence="4 5" id="KW-0472">Membrane</keyword>
<evidence type="ECO:0000256" key="3">
    <source>
        <dbReference type="ARBA" id="ARBA00022989"/>
    </source>
</evidence>
<dbReference type="SUPFAM" id="SSF144091">
    <property type="entry name" value="Rhomboid-like"/>
    <property type="match status" value="1"/>
</dbReference>
<protein>
    <recommendedName>
        <fullName evidence="6">Peptidase S54 rhomboid domain-containing protein</fullName>
    </recommendedName>
</protein>
<proteinExistence type="predicted"/>
<keyword evidence="2 5" id="KW-0812">Transmembrane</keyword>
<evidence type="ECO:0000313" key="7">
    <source>
        <dbReference type="EMBL" id="ALO66687.1"/>
    </source>
</evidence>
<dbReference type="RefSeq" id="WP_062287989.1">
    <property type="nucleotide sequence ID" value="NZ_CP013200.1"/>
</dbReference>
<feature type="domain" description="Peptidase S54 rhomboid" evidence="6">
    <location>
        <begin position="70"/>
        <end position="210"/>
    </location>
</feature>
<reference evidence="8" key="1">
    <citation type="submission" date="2015-11" db="EMBL/GenBank/DDBJ databases">
        <authorList>
            <person name="Kumar R."/>
            <person name="Singh D."/>
            <person name="Swarnkar M.K."/>
            <person name="Singh A.K."/>
            <person name="Kumar S."/>
        </authorList>
    </citation>
    <scope>NUCLEOTIDE SEQUENCE [LARGE SCALE GENOMIC DNA]</scope>
    <source>
        <strain evidence="8">ERGS4:06</strain>
    </source>
</reference>
<dbReference type="GO" id="GO:0004252">
    <property type="term" value="F:serine-type endopeptidase activity"/>
    <property type="evidence" value="ECO:0007669"/>
    <property type="project" value="InterPro"/>
</dbReference>
<feature type="transmembrane region" description="Helical" evidence="5">
    <location>
        <begin position="199"/>
        <end position="217"/>
    </location>
</feature>
<evidence type="ECO:0000313" key="8">
    <source>
        <dbReference type="Proteomes" id="UP000059574"/>
    </source>
</evidence>
<dbReference type="InterPro" id="IPR035952">
    <property type="entry name" value="Rhomboid-like_sf"/>
</dbReference>
<gene>
    <name evidence="7" type="ORF">AS189_09500</name>
</gene>
<dbReference type="AlphaFoldDB" id="A0A0S2LZ22"/>